<keyword evidence="3" id="KW-0349">Heme</keyword>
<comment type="similarity">
    <text evidence="2">Belongs to the cytochrome P450 family.</text>
</comment>
<dbReference type="GO" id="GO:0046872">
    <property type="term" value="F:metal ion binding"/>
    <property type="evidence" value="ECO:0007669"/>
    <property type="project" value="UniProtKB-KW"/>
</dbReference>
<keyword evidence="8" id="KW-0812">Transmembrane</keyword>
<evidence type="ECO:0000256" key="6">
    <source>
        <dbReference type="ARBA" id="ARBA00023004"/>
    </source>
</evidence>
<dbReference type="Gramene" id="PRQ59921">
    <property type="protein sequence ID" value="PRQ59921"/>
    <property type="gene ID" value="RchiOBHm_Chr1g0375501"/>
</dbReference>
<keyword evidence="5 9" id="KW-0560">Oxidoreductase</keyword>
<proteinExistence type="inferred from homology"/>
<keyword evidence="7" id="KW-0503">Monooxygenase</keyword>
<evidence type="ECO:0000256" key="7">
    <source>
        <dbReference type="ARBA" id="ARBA00023033"/>
    </source>
</evidence>
<evidence type="ECO:0000256" key="3">
    <source>
        <dbReference type="ARBA" id="ARBA00022617"/>
    </source>
</evidence>
<sequence length="208" mass="24555">MNFLSTAAPPIVIILAVILLAVIFWPLKNKRYPPVAGTVLHQLNYRFTLHHYMTELARNYKTYRILDLFKYVVYTADPANVEYMLKTNFENYGKDVGTQKTLEPIPGLIYKSGRGHFKYASKPFQSGRRLMQWIWSSSCCMSLIRLHNRSRFQPRFDIHPFSHFRSMGGRLLVHHIFTGWVGRIGVKYFRSDGRFLDRTKILWLRKNH</sequence>
<keyword evidence="8" id="KW-1133">Transmembrane helix</keyword>
<evidence type="ECO:0000256" key="8">
    <source>
        <dbReference type="SAM" id="Phobius"/>
    </source>
</evidence>
<dbReference type="EMBL" id="PDCK01000039">
    <property type="protein sequence ID" value="PRQ59921.1"/>
    <property type="molecule type" value="Genomic_DNA"/>
</dbReference>
<comment type="cofactor">
    <cofactor evidence="1">
        <name>heme</name>
        <dbReference type="ChEBI" id="CHEBI:30413"/>
    </cofactor>
</comment>
<dbReference type="GO" id="GO:0036204">
    <property type="term" value="F:abieta-7,13-dien-18-ol hydroxylase activity"/>
    <property type="evidence" value="ECO:0007669"/>
    <property type="project" value="UniProtKB-EC"/>
</dbReference>
<gene>
    <name evidence="9" type="ORF">RchiOBHm_Chr1g0375501</name>
</gene>
<dbReference type="PANTHER" id="PTHR24296">
    <property type="entry name" value="CYTOCHROME P450"/>
    <property type="match status" value="1"/>
</dbReference>
<evidence type="ECO:0000256" key="1">
    <source>
        <dbReference type="ARBA" id="ARBA00001971"/>
    </source>
</evidence>
<keyword evidence="6" id="KW-0408">Iron</keyword>
<keyword evidence="10" id="KW-1185">Reference proteome</keyword>
<evidence type="ECO:0000256" key="2">
    <source>
        <dbReference type="ARBA" id="ARBA00010617"/>
    </source>
</evidence>
<dbReference type="EC" id="1.14.14.145" evidence="9"/>
<reference evidence="9 10" key="1">
    <citation type="journal article" date="2018" name="Nat. Genet.">
        <title>The Rosa genome provides new insights in the design of modern roses.</title>
        <authorList>
            <person name="Bendahmane M."/>
        </authorList>
    </citation>
    <scope>NUCLEOTIDE SEQUENCE [LARGE SCALE GENOMIC DNA]</scope>
    <source>
        <strain evidence="10">cv. Old Blush</strain>
    </source>
</reference>
<protein>
    <submittedName>
        <fullName evidence="9">Putative abieta-7,13-dien-18-ol hydroxylase</fullName>
        <ecNumber evidence="9">1.14.14.145</ecNumber>
    </submittedName>
</protein>
<feature type="transmembrane region" description="Helical" evidence="8">
    <location>
        <begin position="6"/>
        <end position="27"/>
    </location>
</feature>
<evidence type="ECO:0000313" key="10">
    <source>
        <dbReference type="Proteomes" id="UP000238479"/>
    </source>
</evidence>
<organism evidence="9 10">
    <name type="scientific">Rosa chinensis</name>
    <name type="common">China rose</name>
    <dbReference type="NCBI Taxonomy" id="74649"/>
    <lineage>
        <taxon>Eukaryota</taxon>
        <taxon>Viridiplantae</taxon>
        <taxon>Streptophyta</taxon>
        <taxon>Embryophyta</taxon>
        <taxon>Tracheophyta</taxon>
        <taxon>Spermatophyta</taxon>
        <taxon>Magnoliopsida</taxon>
        <taxon>eudicotyledons</taxon>
        <taxon>Gunneridae</taxon>
        <taxon>Pentapetalae</taxon>
        <taxon>rosids</taxon>
        <taxon>fabids</taxon>
        <taxon>Rosales</taxon>
        <taxon>Rosaceae</taxon>
        <taxon>Rosoideae</taxon>
        <taxon>Rosoideae incertae sedis</taxon>
        <taxon>Rosa</taxon>
    </lineage>
</organism>
<dbReference type="AlphaFoldDB" id="A0A2P6SMN3"/>
<evidence type="ECO:0000256" key="4">
    <source>
        <dbReference type="ARBA" id="ARBA00022723"/>
    </source>
</evidence>
<comment type="caution">
    <text evidence="9">The sequence shown here is derived from an EMBL/GenBank/DDBJ whole genome shotgun (WGS) entry which is preliminary data.</text>
</comment>
<keyword evidence="8" id="KW-0472">Membrane</keyword>
<evidence type="ECO:0000313" key="9">
    <source>
        <dbReference type="EMBL" id="PRQ59921.1"/>
    </source>
</evidence>
<dbReference type="Proteomes" id="UP000238479">
    <property type="component" value="Chromosome 1"/>
</dbReference>
<dbReference type="STRING" id="74649.A0A2P6SMN3"/>
<evidence type="ECO:0000256" key="5">
    <source>
        <dbReference type="ARBA" id="ARBA00023002"/>
    </source>
</evidence>
<accession>A0A2P6SMN3</accession>
<keyword evidence="4" id="KW-0479">Metal-binding</keyword>
<name>A0A2P6SMN3_ROSCH</name>